<name>A0A6N6M7H0_9FLAO</name>
<accession>A0A6N6M7H0</accession>
<dbReference type="InterPro" id="IPR050902">
    <property type="entry name" value="ABC_Transporter_SBP"/>
</dbReference>
<dbReference type="EMBL" id="WACR01000011">
    <property type="protein sequence ID" value="KAB1062720.1"/>
    <property type="molecule type" value="Genomic_DNA"/>
</dbReference>
<keyword evidence="2" id="KW-0175">Coiled coil</keyword>
<evidence type="ECO:0000256" key="1">
    <source>
        <dbReference type="ARBA" id="ARBA00022729"/>
    </source>
</evidence>
<feature type="domain" description="Fe/B12 periplasmic-binding" evidence="3">
    <location>
        <begin position="20"/>
        <end position="265"/>
    </location>
</feature>
<dbReference type="PROSITE" id="PS50983">
    <property type="entry name" value="FE_B12_PBP"/>
    <property type="match status" value="1"/>
</dbReference>
<keyword evidence="5" id="KW-1185">Reference proteome</keyword>
<keyword evidence="1" id="KW-0732">Signal</keyword>
<gene>
    <name evidence="4" type="ORF">F3059_12340</name>
</gene>
<evidence type="ECO:0000259" key="3">
    <source>
        <dbReference type="PROSITE" id="PS50983"/>
    </source>
</evidence>
<dbReference type="OrthoDB" id="9816357at2"/>
<feature type="coiled-coil region" evidence="2">
    <location>
        <begin position="122"/>
        <end position="149"/>
    </location>
</feature>
<reference evidence="4 5" key="1">
    <citation type="submission" date="2019-09" db="EMBL/GenBank/DDBJ databases">
        <title>Genomes of Cryomorphaceae.</title>
        <authorList>
            <person name="Bowman J.P."/>
        </authorList>
    </citation>
    <scope>NUCLEOTIDE SEQUENCE [LARGE SCALE GENOMIC DNA]</scope>
    <source>
        <strain evidence="4 5">KCTC 52047</strain>
    </source>
</reference>
<proteinExistence type="predicted"/>
<dbReference type="PANTHER" id="PTHR30535:SF35">
    <property type="entry name" value="PERIPLASMIC BINDING PROTEIN"/>
    <property type="match status" value="1"/>
</dbReference>
<dbReference type="PANTHER" id="PTHR30535">
    <property type="entry name" value="VITAMIN B12-BINDING PROTEIN"/>
    <property type="match status" value="1"/>
</dbReference>
<dbReference type="SUPFAM" id="SSF53807">
    <property type="entry name" value="Helical backbone' metal receptor"/>
    <property type="match status" value="1"/>
</dbReference>
<evidence type="ECO:0000313" key="5">
    <source>
        <dbReference type="Proteomes" id="UP000435357"/>
    </source>
</evidence>
<dbReference type="AlphaFoldDB" id="A0A6N6M7H0"/>
<sequence>MSQFTDQVGYQINLKSEVNSIVSTVPSQTELLFDLGLGSKVKGVTRFCVHPKNAVADIPKIGGTKNLDIEKIRDINPDLIIGNKEENIKEQVEKLKTDFPVWLSDIKSPGDALDMMTEIGEITQTKDKAVELVNKIQQLLDELAEIGSDRKRKALVFIWKDPYMVAGRDTYMHEVLKLLGYETAIHRDDERYPQVTMDQIEESEPDLLLFTSEPFPYSSRELQIFQEKIPNCKKLVVNGEYFSWYGSRMIKSFQYFKQLKRQLNT</sequence>
<evidence type="ECO:0000313" key="4">
    <source>
        <dbReference type="EMBL" id="KAB1062720.1"/>
    </source>
</evidence>
<protein>
    <submittedName>
        <fullName evidence="4">ABC transporter substrate-binding protein</fullName>
    </submittedName>
</protein>
<dbReference type="Proteomes" id="UP000435357">
    <property type="component" value="Unassembled WGS sequence"/>
</dbReference>
<comment type="caution">
    <text evidence="4">The sequence shown here is derived from an EMBL/GenBank/DDBJ whole genome shotgun (WGS) entry which is preliminary data.</text>
</comment>
<dbReference type="RefSeq" id="WP_151169712.1">
    <property type="nucleotide sequence ID" value="NZ_WACR01000011.1"/>
</dbReference>
<organism evidence="4 5">
    <name type="scientific">Salibacter halophilus</name>
    <dbReference type="NCBI Taxonomy" id="1803916"/>
    <lineage>
        <taxon>Bacteria</taxon>
        <taxon>Pseudomonadati</taxon>
        <taxon>Bacteroidota</taxon>
        <taxon>Flavobacteriia</taxon>
        <taxon>Flavobacteriales</taxon>
        <taxon>Salibacteraceae</taxon>
        <taxon>Salibacter</taxon>
    </lineage>
</organism>
<dbReference type="NCBIfam" id="NF038402">
    <property type="entry name" value="TroA_like"/>
    <property type="match status" value="1"/>
</dbReference>
<dbReference type="Gene3D" id="3.40.50.1980">
    <property type="entry name" value="Nitrogenase molybdenum iron protein domain"/>
    <property type="match status" value="2"/>
</dbReference>
<dbReference type="Pfam" id="PF01497">
    <property type="entry name" value="Peripla_BP_2"/>
    <property type="match status" value="1"/>
</dbReference>
<dbReference type="InterPro" id="IPR054828">
    <property type="entry name" value="Vit_B12_bind_prot"/>
</dbReference>
<evidence type="ECO:0000256" key="2">
    <source>
        <dbReference type="SAM" id="Coils"/>
    </source>
</evidence>
<dbReference type="InterPro" id="IPR002491">
    <property type="entry name" value="ABC_transptr_periplasmic_BD"/>
</dbReference>